<feature type="compositionally biased region" description="Polar residues" evidence="1">
    <location>
        <begin position="13"/>
        <end position="24"/>
    </location>
</feature>
<reference evidence="3" key="1">
    <citation type="journal article" date="2006" name="Proc. Natl. Acad. Sci. U.S.A.">
        <title>The complete genome of Rhodococcus sp. RHA1 provides insights into a catabolic powerhouse.</title>
        <authorList>
            <person name="McLeod M.P."/>
            <person name="Warren R.L."/>
            <person name="Hsiao W.W.L."/>
            <person name="Araki N."/>
            <person name="Myhre M."/>
            <person name="Fernandes C."/>
            <person name="Miyazawa D."/>
            <person name="Wong W."/>
            <person name="Lillquist A.L."/>
            <person name="Wang D."/>
            <person name="Dosanjh M."/>
            <person name="Hara H."/>
            <person name="Petrescu A."/>
            <person name="Morin R.D."/>
            <person name="Yang G."/>
            <person name="Stott J.M."/>
            <person name="Schein J.E."/>
            <person name="Shin H."/>
            <person name="Smailus D."/>
            <person name="Siddiqui A.S."/>
            <person name="Marra M.A."/>
            <person name="Jones S.J.M."/>
            <person name="Holt R."/>
            <person name="Brinkman F.S.L."/>
            <person name="Miyauchi K."/>
            <person name="Fukuda M."/>
            <person name="Davies J.E."/>
            <person name="Mohn W.W."/>
            <person name="Eltis L.D."/>
        </authorList>
    </citation>
    <scope>NUCLEOTIDE SEQUENCE [LARGE SCALE GENOMIC DNA]</scope>
    <source>
        <strain evidence="3">RHA1</strain>
    </source>
</reference>
<dbReference type="HOGENOM" id="CLU_1189170_0_0_11"/>
<proteinExistence type="predicted"/>
<keyword evidence="2" id="KW-0614">Plasmid</keyword>
<dbReference type="EMBL" id="CP000432">
    <property type="protein sequence ID" value="ABH00136.1"/>
    <property type="molecule type" value="Genomic_DNA"/>
</dbReference>
<name>Q0RX50_RHOJR</name>
<sequence>MTESVVGARASEGSPTTRPASSEGSEGPERDFATVLADYDEHDTLALAEIEQWSPRTRRIDERDFRSRPLPRGRCQVGPRPKTPVCSAGVTVDGPRACPVSVRAHCPGRRSSTSRQLLLRVSNGRHEVATQTLIGAQPRCVDRFVVQVRHQRFAVVAGVQPSAHLGGAILHGVQQLLWNGRIRHRVPSSLAVHLNVFRCSGGALAVMRSPVGGRHRQAYSRESASSSESQTIS</sequence>
<gene>
    <name evidence="2" type="ordered locus">RHA1_ro09092</name>
</gene>
<organism evidence="2 3">
    <name type="scientific">Rhodococcus jostii (strain RHA1)</name>
    <dbReference type="NCBI Taxonomy" id="101510"/>
    <lineage>
        <taxon>Bacteria</taxon>
        <taxon>Bacillati</taxon>
        <taxon>Actinomycetota</taxon>
        <taxon>Actinomycetes</taxon>
        <taxon>Mycobacteriales</taxon>
        <taxon>Nocardiaceae</taxon>
        <taxon>Rhodococcus</taxon>
    </lineage>
</organism>
<dbReference type="KEGG" id="rha:RHA1_ro09092"/>
<evidence type="ECO:0000313" key="2">
    <source>
        <dbReference type="EMBL" id="ABH00136.1"/>
    </source>
</evidence>
<feature type="region of interest" description="Disordered" evidence="1">
    <location>
        <begin position="1"/>
        <end position="32"/>
    </location>
</feature>
<evidence type="ECO:0000313" key="3">
    <source>
        <dbReference type="Proteomes" id="UP000008710"/>
    </source>
</evidence>
<protein>
    <submittedName>
        <fullName evidence="2">Uncharacterized protein</fullName>
    </submittedName>
</protein>
<dbReference type="Proteomes" id="UP000008710">
    <property type="component" value="Plasmid pRHL1"/>
</dbReference>
<geneLocation type="plasmid" evidence="2 3">
    <name>pRHL1</name>
</geneLocation>
<accession>Q0RX50</accession>
<evidence type="ECO:0000256" key="1">
    <source>
        <dbReference type="SAM" id="MobiDB-lite"/>
    </source>
</evidence>
<dbReference type="AlphaFoldDB" id="Q0RX50"/>